<gene>
    <name evidence="3" type="ORF">ROSMUCSMR3_01074</name>
</gene>
<feature type="transmembrane region" description="Helical" evidence="2">
    <location>
        <begin position="92"/>
        <end position="112"/>
    </location>
</feature>
<dbReference type="Gene3D" id="1.25.40.10">
    <property type="entry name" value="Tetratricopeptide repeat domain"/>
    <property type="match status" value="1"/>
</dbReference>
<dbReference type="AlphaFoldDB" id="A0A1V0RLB1"/>
<keyword evidence="2" id="KW-0472">Membrane</keyword>
<dbReference type="EMBL" id="CP020474">
    <property type="protein sequence ID" value="ARE82569.1"/>
    <property type="molecule type" value="Genomic_DNA"/>
</dbReference>
<protein>
    <submittedName>
        <fullName evidence="3">Cytochro_ccmI: cytochrome c-type biogenesis protein CcmI</fullName>
    </submittedName>
</protein>
<evidence type="ECO:0000256" key="2">
    <source>
        <dbReference type="SAM" id="Phobius"/>
    </source>
</evidence>
<reference evidence="3 4" key="1">
    <citation type="submission" date="2017-03" db="EMBL/GenBank/DDBJ databases">
        <title>Genome Sequence of Roseovarius mucosus strain SMR3 Isolated from a culture of the Diatom Skeletonema marinoi.</title>
        <authorList>
            <person name="Topel M."/>
            <person name="Pinder M."/>
            <person name="Johansson O.N."/>
            <person name="Kourtchenko O."/>
            <person name="Godhe A."/>
            <person name="Clarke A.K."/>
        </authorList>
    </citation>
    <scope>NUCLEOTIDE SEQUENCE [LARGE SCALE GENOMIC DNA]</scope>
    <source>
        <strain evidence="3 4">SMR3</strain>
    </source>
</reference>
<name>A0A1V0RLB1_9RHOB</name>
<dbReference type="KEGG" id="rmm:ROSMUCSMR3_01074"/>
<keyword evidence="4" id="KW-1185">Reference proteome</keyword>
<sequence>MGFWITVAGLAIGVSAVLGLVLLRGRVGEAPPAAYDLQVYRDQLKEIERDTARGVIAAEDAERLRAEISRKVLAADAQLRQGGESGGQPRGAGVIMAGVIVAVIAGGGVLIYDRIGAPGYQDLPMAARIAASDAARAARLDQAAAEERFGPGETGVPEGTNEDYIRLIEQLRKTVAERPEDQQGLRFLVRSEAALGNLVAARQAQAQLIAVKGEAASAADYAMLADLMINASGGYVSSEAETALRAALERDGREPSSRFYLGLYMMQVDRPDAAFRLWETLLNESTPEAPWVPTIRAQIEELAGRAGVRYTLPPEQDAPNAPGPSAADIAAAQDMDPEAQQEMIRGMVAGLAQRLSTEGGTEQDWARLINAYGVLGEQDKAQEVWTEAQAVFADAPERLAVVRAAAASAGVAE</sequence>
<evidence type="ECO:0000313" key="4">
    <source>
        <dbReference type="Proteomes" id="UP000192273"/>
    </source>
</evidence>
<dbReference type="Proteomes" id="UP000192273">
    <property type="component" value="Chromosome"/>
</dbReference>
<evidence type="ECO:0000256" key="1">
    <source>
        <dbReference type="ARBA" id="ARBA00022748"/>
    </source>
</evidence>
<keyword evidence="2" id="KW-1133">Transmembrane helix</keyword>
<accession>A0A1V0RLB1</accession>
<dbReference type="RefSeq" id="WP_081506668.1">
    <property type="nucleotide sequence ID" value="NZ_CP020474.1"/>
</dbReference>
<keyword evidence="1" id="KW-0201">Cytochrome c-type biogenesis</keyword>
<dbReference type="GO" id="GO:0017004">
    <property type="term" value="P:cytochrome complex assembly"/>
    <property type="evidence" value="ECO:0007669"/>
    <property type="project" value="UniProtKB-KW"/>
</dbReference>
<dbReference type="OrthoDB" id="9815847at2"/>
<evidence type="ECO:0000313" key="3">
    <source>
        <dbReference type="EMBL" id="ARE82569.1"/>
    </source>
</evidence>
<organism evidence="3 4">
    <name type="scientific">Roseovarius mucosus</name>
    <dbReference type="NCBI Taxonomy" id="215743"/>
    <lineage>
        <taxon>Bacteria</taxon>
        <taxon>Pseudomonadati</taxon>
        <taxon>Pseudomonadota</taxon>
        <taxon>Alphaproteobacteria</taxon>
        <taxon>Rhodobacterales</taxon>
        <taxon>Roseobacteraceae</taxon>
        <taxon>Roseovarius</taxon>
    </lineage>
</organism>
<keyword evidence="2" id="KW-0812">Transmembrane</keyword>
<dbReference type="SUPFAM" id="SSF48452">
    <property type="entry name" value="TPR-like"/>
    <property type="match status" value="1"/>
</dbReference>
<dbReference type="NCBIfam" id="TIGR03142">
    <property type="entry name" value="cytochro_ccmI"/>
    <property type="match status" value="1"/>
</dbReference>
<proteinExistence type="predicted"/>
<dbReference type="InterPro" id="IPR011990">
    <property type="entry name" value="TPR-like_helical_dom_sf"/>
</dbReference>
<dbReference type="InterPro" id="IPR017560">
    <property type="entry name" value="Cyt_c_biogenesis_CcmI"/>
</dbReference>